<dbReference type="InterPro" id="IPR036291">
    <property type="entry name" value="NAD(P)-bd_dom_sf"/>
</dbReference>
<comment type="pathway">
    <text evidence="1">Carbohydrate degradation; pentose phosphate pathway; D-ribulose 5-phosphate from D-glucose 6-phosphate (oxidative stage): step 1/3.</text>
</comment>
<evidence type="ECO:0000256" key="5">
    <source>
        <dbReference type="ARBA" id="ARBA00023277"/>
    </source>
</evidence>
<evidence type="ECO:0000256" key="3">
    <source>
        <dbReference type="ARBA" id="ARBA00022857"/>
    </source>
</evidence>
<dbReference type="GO" id="GO:0009051">
    <property type="term" value="P:pentose-phosphate shunt, oxidative branch"/>
    <property type="evidence" value="ECO:0007669"/>
    <property type="project" value="TreeGrafter"/>
</dbReference>
<dbReference type="Gene3D" id="3.40.50.720">
    <property type="entry name" value="NAD(P)-binding Rossmann-like Domain"/>
    <property type="match status" value="1"/>
</dbReference>
<dbReference type="GO" id="GO:0050661">
    <property type="term" value="F:NADP binding"/>
    <property type="evidence" value="ECO:0007669"/>
    <property type="project" value="InterPro"/>
</dbReference>
<dbReference type="GO" id="GO:0004345">
    <property type="term" value="F:glucose-6-phosphate dehydrogenase activity"/>
    <property type="evidence" value="ECO:0007669"/>
    <property type="project" value="InterPro"/>
</dbReference>
<gene>
    <name evidence="8" type="ORF">SAMN06295981_0296</name>
</gene>
<dbReference type="SUPFAM" id="SSF51735">
    <property type="entry name" value="NAD(P)-binding Rossmann-fold domains"/>
    <property type="match status" value="1"/>
</dbReference>
<evidence type="ECO:0000256" key="2">
    <source>
        <dbReference type="ARBA" id="ARBA00022526"/>
    </source>
</evidence>
<dbReference type="Pfam" id="PF02781">
    <property type="entry name" value="G6PD_C"/>
    <property type="match status" value="1"/>
</dbReference>
<protein>
    <submittedName>
        <fullName evidence="8">Glucose-6-phosphate 1-dehydrogenase</fullName>
    </submittedName>
</protein>
<dbReference type="SUPFAM" id="SSF55347">
    <property type="entry name" value="Glyceraldehyde-3-phosphate dehydrogenase-like, C-terminal domain"/>
    <property type="match status" value="1"/>
</dbReference>
<dbReference type="Proteomes" id="UP000193309">
    <property type="component" value="Unassembled WGS sequence"/>
</dbReference>
<evidence type="ECO:0000313" key="8">
    <source>
        <dbReference type="EMBL" id="SMG07861.1"/>
    </source>
</evidence>
<dbReference type="RefSeq" id="WP_085548470.1">
    <property type="nucleotide sequence ID" value="NZ_FXAR01000001.1"/>
</dbReference>
<dbReference type="PANTHER" id="PTHR23429">
    <property type="entry name" value="GLUCOSE-6-PHOSPHATE 1-DEHYDROGENASE G6PD"/>
    <property type="match status" value="1"/>
</dbReference>
<dbReference type="Pfam" id="PF00479">
    <property type="entry name" value="G6PD_N"/>
    <property type="match status" value="1"/>
</dbReference>
<evidence type="ECO:0000259" key="7">
    <source>
        <dbReference type="Pfam" id="PF02781"/>
    </source>
</evidence>
<feature type="domain" description="Glucose-6-phosphate dehydrogenase C-terminal" evidence="7">
    <location>
        <begin position="171"/>
        <end position="417"/>
    </location>
</feature>
<dbReference type="EMBL" id="FXAR01000001">
    <property type="protein sequence ID" value="SMG07861.1"/>
    <property type="molecule type" value="Genomic_DNA"/>
</dbReference>
<sequence length="420" mass="45588">MEAQTIIILGGAGDLAKRLLIPGLGEYSVLCDRQVRIIGVGRDEVDYPAFVAESLREAGVEDRLSTAADFVTADVTDVDDLRRVIDAADDGAVLYFALPPAVSVQAIELLDDVDLPADLTFAMEKPYGETAGEADDLDTRLLTVTDEGHIFRVDHFLCEAAVTTLTGLVRGNAPLRASWSSECVEAIDIVFDEELALEGRAEFYDSTGALRDMIQSHLLQVLAHILCVDGRAEPAGVLAATTVVEGSARRARYTAGGGLPSYVDEDGVDASRGTETLAQLDLEVDLPRWRGTRMRLRSGKAIGSPEQAVTVHYRAAEDLAPARLVLPFADEMRLELNVPDPGDRRYKERITLHSGTVPSRLSPYGRVARALLTDDHSVEVPAGTPQRAWEILRPVLDAFETNEIPLEEYPAGSSGPEGWR</sequence>
<dbReference type="InterPro" id="IPR001282">
    <property type="entry name" value="G6P_DH"/>
</dbReference>
<dbReference type="InterPro" id="IPR022675">
    <property type="entry name" value="G6P_DH_C"/>
</dbReference>
<evidence type="ECO:0000256" key="1">
    <source>
        <dbReference type="ARBA" id="ARBA00004937"/>
    </source>
</evidence>
<name>A0A1X7I0K6_9CORY</name>
<dbReference type="STRING" id="1610489.SAMN06295981_0296"/>
<dbReference type="InterPro" id="IPR022674">
    <property type="entry name" value="G6P_DH_NAD-bd"/>
</dbReference>
<dbReference type="GO" id="GO:0005829">
    <property type="term" value="C:cytosol"/>
    <property type="evidence" value="ECO:0007669"/>
    <property type="project" value="TreeGrafter"/>
</dbReference>
<evidence type="ECO:0000313" key="9">
    <source>
        <dbReference type="Proteomes" id="UP000193309"/>
    </source>
</evidence>
<dbReference type="PRINTS" id="PR00079">
    <property type="entry name" value="G6PDHDRGNASE"/>
</dbReference>
<feature type="domain" description="Glucose-6-phosphate dehydrogenase NAD-binding" evidence="6">
    <location>
        <begin position="7"/>
        <end position="162"/>
    </location>
</feature>
<keyword evidence="3" id="KW-0521">NADP</keyword>
<proteinExistence type="predicted"/>
<keyword evidence="4" id="KW-0560">Oxidoreductase</keyword>
<dbReference type="Gene3D" id="3.30.360.10">
    <property type="entry name" value="Dihydrodipicolinate Reductase, domain 2"/>
    <property type="match status" value="1"/>
</dbReference>
<keyword evidence="2" id="KW-0313">Glucose metabolism</keyword>
<reference evidence="9" key="1">
    <citation type="submission" date="2017-04" db="EMBL/GenBank/DDBJ databases">
        <authorList>
            <person name="Varghese N."/>
            <person name="Submissions S."/>
        </authorList>
    </citation>
    <scope>NUCLEOTIDE SEQUENCE [LARGE SCALE GENOMIC DNA]</scope>
    <source>
        <strain evidence="9">VDS</strain>
    </source>
</reference>
<evidence type="ECO:0000256" key="4">
    <source>
        <dbReference type="ARBA" id="ARBA00023002"/>
    </source>
</evidence>
<accession>A0A1X7I0K6</accession>
<dbReference type="GO" id="GO:0006006">
    <property type="term" value="P:glucose metabolic process"/>
    <property type="evidence" value="ECO:0007669"/>
    <property type="project" value="UniProtKB-KW"/>
</dbReference>
<organism evidence="8 9">
    <name type="scientific">Corynebacterium pollutisoli</name>
    <dbReference type="NCBI Taxonomy" id="1610489"/>
    <lineage>
        <taxon>Bacteria</taxon>
        <taxon>Bacillati</taxon>
        <taxon>Actinomycetota</taxon>
        <taxon>Actinomycetes</taxon>
        <taxon>Mycobacteriales</taxon>
        <taxon>Corynebacteriaceae</taxon>
        <taxon>Corynebacterium</taxon>
    </lineage>
</organism>
<keyword evidence="5" id="KW-0119">Carbohydrate metabolism</keyword>
<dbReference type="OrthoDB" id="9802739at2"/>
<dbReference type="AlphaFoldDB" id="A0A1X7I0K6"/>
<keyword evidence="9" id="KW-1185">Reference proteome</keyword>
<dbReference type="PANTHER" id="PTHR23429:SF0">
    <property type="entry name" value="GLUCOSE-6-PHOSPHATE 1-DEHYDROGENASE"/>
    <property type="match status" value="1"/>
</dbReference>
<evidence type="ECO:0000259" key="6">
    <source>
        <dbReference type="Pfam" id="PF00479"/>
    </source>
</evidence>